<accession>A0AAE0AFB2</accession>
<proteinExistence type="predicted"/>
<keyword evidence="3" id="KW-1185">Reference proteome</keyword>
<evidence type="ECO:0000313" key="2">
    <source>
        <dbReference type="EMBL" id="KAK3212478.1"/>
    </source>
</evidence>
<dbReference type="EMBL" id="JANJYJ010000005">
    <property type="protein sequence ID" value="KAK3212478.1"/>
    <property type="molecule type" value="Genomic_DNA"/>
</dbReference>
<dbReference type="Proteomes" id="UP001281410">
    <property type="component" value="Unassembled WGS sequence"/>
</dbReference>
<gene>
    <name evidence="2" type="ORF">Dsin_017184</name>
</gene>
<organism evidence="2 3">
    <name type="scientific">Dipteronia sinensis</name>
    <dbReference type="NCBI Taxonomy" id="43782"/>
    <lineage>
        <taxon>Eukaryota</taxon>
        <taxon>Viridiplantae</taxon>
        <taxon>Streptophyta</taxon>
        <taxon>Embryophyta</taxon>
        <taxon>Tracheophyta</taxon>
        <taxon>Spermatophyta</taxon>
        <taxon>Magnoliopsida</taxon>
        <taxon>eudicotyledons</taxon>
        <taxon>Gunneridae</taxon>
        <taxon>Pentapetalae</taxon>
        <taxon>rosids</taxon>
        <taxon>malvids</taxon>
        <taxon>Sapindales</taxon>
        <taxon>Sapindaceae</taxon>
        <taxon>Hippocastanoideae</taxon>
        <taxon>Acereae</taxon>
        <taxon>Dipteronia</taxon>
    </lineage>
</organism>
<comment type="caution">
    <text evidence="2">The sequence shown here is derived from an EMBL/GenBank/DDBJ whole genome shotgun (WGS) entry which is preliminary data.</text>
</comment>
<feature type="region of interest" description="Disordered" evidence="1">
    <location>
        <begin position="1"/>
        <end position="36"/>
    </location>
</feature>
<evidence type="ECO:0000313" key="3">
    <source>
        <dbReference type="Proteomes" id="UP001281410"/>
    </source>
</evidence>
<name>A0AAE0AFB2_9ROSI</name>
<dbReference type="AlphaFoldDB" id="A0AAE0AFB2"/>
<protein>
    <submittedName>
        <fullName evidence="2">Uncharacterized protein</fullName>
    </submittedName>
</protein>
<evidence type="ECO:0000256" key="1">
    <source>
        <dbReference type="SAM" id="MobiDB-lite"/>
    </source>
</evidence>
<reference evidence="2" key="1">
    <citation type="journal article" date="2023" name="Plant J.">
        <title>Genome sequences and population genomics provide insights into the demographic history, inbreeding, and mutation load of two 'living fossil' tree species of Dipteronia.</title>
        <authorList>
            <person name="Feng Y."/>
            <person name="Comes H.P."/>
            <person name="Chen J."/>
            <person name="Zhu S."/>
            <person name="Lu R."/>
            <person name="Zhang X."/>
            <person name="Li P."/>
            <person name="Qiu J."/>
            <person name="Olsen K.M."/>
            <person name="Qiu Y."/>
        </authorList>
    </citation>
    <scope>NUCLEOTIDE SEQUENCE</scope>
    <source>
        <strain evidence="2">NBL</strain>
    </source>
</reference>
<sequence length="168" mass="17403">MIISSDKGVDYGSGNAGMRPEKNKPPLNGRAGAGAAAAEAGPLMGAHMVGSSANPNSSTTTPNHTTAPICPIFTRGTSSNGFVSQPHGVNDHYKHYNSYMNRNGGTHHPLGAGSSHHHLGRFMRHPPPPPPPQGSTPFIPPGPFVSPIGFLGADNLYYVAPPPPDAVT</sequence>